<reference evidence="2 3" key="1">
    <citation type="journal article" date="2019" name="Nat. Med.">
        <title>A library of human gut bacterial isolates paired with longitudinal multiomics data enables mechanistic microbiome research.</title>
        <authorList>
            <person name="Poyet M."/>
            <person name="Groussin M."/>
            <person name="Gibbons S.M."/>
            <person name="Avila-Pacheco J."/>
            <person name="Jiang X."/>
            <person name="Kearney S.M."/>
            <person name="Perrotta A.R."/>
            <person name="Berdy B."/>
            <person name="Zhao S."/>
            <person name="Lieberman T.D."/>
            <person name="Swanson P.K."/>
            <person name="Smith M."/>
            <person name="Roesemann S."/>
            <person name="Alexander J.E."/>
            <person name="Rich S.A."/>
            <person name="Livny J."/>
            <person name="Vlamakis H."/>
            <person name="Clish C."/>
            <person name="Bullock K."/>
            <person name="Deik A."/>
            <person name="Scott J."/>
            <person name="Pierce K.A."/>
            <person name="Xavier R.J."/>
            <person name="Alm E.J."/>
        </authorList>
    </citation>
    <scope>NUCLEOTIDE SEQUENCE [LARGE SCALE GENOMIC DNA]</scope>
    <source>
        <strain evidence="2 3">BIOML-A7</strain>
    </source>
</reference>
<dbReference type="RefSeq" id="WP_149949191.1">
    <property type="nucleotide sequence ID" value="NZ_RCXI01000001.1"/>
</dbReference>
<sequence length="124" mass="14538">MKKKKLIFILALFAALWYSCYDDLPGSWKHKQEDTQKTGDNTMRLDAAKRYYSHISQLVLPQTQDKMHGHEANDSTDVTKDSTHIHTDTCRHEHTTRSLPDVQGSNIIPLWNEYREWSDQHPIM</sequence>
<evidence type="ECO:0000313" key="2">
    <source>
        <dbReference type="EMBL" id="KAA5411431.1"/>
    </source>
</evidence>
<protein>
    <recommendedName>
        <fullName evidence="4">Lipoprotein</fullName>
    </recommendedName>
</protein>
<dbReference type="PROSITE" id="PS51257">
    <property type="entry name" value="PROKAR_LIPOPROTEIN"/>
    <property type="match status" value="1"/>
</dbReference>
<dbReference type="EMBL" id="VVYW01000001">
    <property type="protein sequence ID" value="KAA5411431.1"/>
    <property type="molecule type" value="Genomic_DNA"/>
</dbReference>
<organism evidence="2 3">
    <name type="scientific">Bacteroides cellulosilyticus</name>
    <dbReference type="NCBI Taxonomy" id="246787"/>
    <lineage>
        <taxon>Bacteria</taxon>
        <taxon>Pseudomonadati</taxon>
        <taxon>Bacteroidota</taxon>
        <taxon>Bacteroidia</taxon>
        <taxon>Bacteroidales</taxon>
        <taxon>Bacteroidaceae</taxon>
        <taxon>Bacteroides</taxon>
    </lineage>
</organism>
<evidence type="ECO:0008006" key="4">
    <source>
        <dbReference type="Google" id="ProtNLM"/>
    </source>
</evidence>
<keyword evidence="1" id="KW-0732">Signal</keyword>
<evidence type="ECO:0000313" key="3">
    <source>
        <dbReference type="Proteomes" id="UP000325055"/>
    </source>
</evidence>
<accession>A0A5M6AEY0</accession>
<feature type="chain" id="PRO_5024327104" description="Lipoprotein" evidence="1">
    <location>
        <begin position="22"/>
        <end position="124"/>
    </location>
</feature>
<proteinExistence type="predicted"/>
<name>A0A5M6AEY0_9BACE</name>
<dbReference type="Proteomes" id="UP000325055">
    <property type="component" value="Unassembled WGS sequence"/>
</dbReference>
<comment type="caution">
    <text evidence="2">The sequence shown here is derived from an EMBL/GenBank/DDBJ whole genome shotgun (WGS) entry which is preliminary data.</text>
</comment>
<feature type="signal peptide" evidence="1">
    <location>
        <begin position="1"/>
        <end position="21"/>
    </location>
</feature>
<gene>
    <name evidence="2" type="ORF">F2Y86_01555</name>
</gene>
<evidence type="ECO:0000256" key="1">
    <source>
        <dbReference type="SAM" id="SignalP"/>
    </source>
</evidence>
<dbReference type="AlphaFoldDB" id="A0A5M6AEY0"/>